<dbReference type="InterPro" id="IPR036188">
    <property type="entry name" value="FAD/NAD-bd_sf"/>
</dbReference>
<accession>A0A9Q5I0N8</accession>
<reference evidence="3" key="1">
    <citation type="submission" date="2016-06" db="EMBL/GenBank/DDBJ databases">
        <title>Draft Genome sequence of the fungus Inonotus baumii.</title>
        <authorList>
            <person name="Zhu H."/>
            <person name="Lin W."/>
        </authorList>
    </citation>
    <scope>NUCLEOTIDE SEQUENCE</scope>
    <source>
        <strain evidence="3">821</strain>
    </source>
</reference>
<feature type="chain" id="PRO_5040320666" evidence="2">
    <location>
        <begin position="22"/>
        <end position="152"/>
    </location>
</feature>
<sequence length="152" mass="16983">MMLFQSLLVLFLFPILTTVSGTPTLFRRMSGVTYSASKRKGRTFDYVVVGAGLAVVTVSVRLSRDKSETILLIKVGNDDTKLEDRVGKDIIGAVIETSLVVYRFFVTRARTAAERRLEEALRSAELLWTRRGMTPKEQYGTISNLQDGDNSD</sequence>
<evidence type="ECO:0000256" key="1">
    <source>
        <dbReference type="SAM" id="Phobius"/>
    </source>
</evidence>
<keyword evidence="4" id="KW-1185">Reference proteome</keyword>
<proteinExistence type="predicted"/>
<gene>
    <name evidence="3" type="ORF">A7U60_g3327</name>
</gene>
<keyword evidence="1" id="KW-0812">Transmembrane</keyword>
<name>A0A9Q5I0N8_SANBA</name>
<evidence type="ECO:0000313" key="3">
    <source>
        <dbReference type="EMBL" id="OCB89532.1"/>
    </source>
</evidence>
<dbReference type="EMBL" id="LNZH02000154">
    <property type="protein sequence ID" value="OCB89532.1"/>
    <property type="molecule type" value="Genomic_DNA"/>
</dbReference>
<organism evidence="3 4">
    <name type="scientific">Sanghuangporus baumii</name>
    <name type="common">Phellinus baumii</name>
    <dbReference type="NCBI Taxonomy" id="108892"/>
    <lineage>
        <taxon>Eukaryota</taxon>
        <taxon>Fungi</taxon>
        <taxon>Dikarya</taxon>
        <taxon>Basidiomycota</taxon>
        <taxon>Agaricomycotina</taxon>
        <taxon>Agaricomycetes</taxon>
        <taxon>Hymenochaetales</taxon>
        <taxon>Hymenochaetaceae</taxon>
        <taxon>Sanghuangporus</taxon>
    </lineage>
</organism>
<keyword evidence="1" id="KW-1133">Transmembrane helix</keyword>
<evidence type="ECO:0000313" key="4">
    <source>
        <dbReference type="Proteomes" id="UP000757232"/>
    </source>
</evidence>
<dbReference type="Gene3D" id="3.50.50.60">
    <property type="entry name" value="FAD/NAD(P)-binding domain"/>
    <property type="match status" value="1"/>
</dbReference>
<evidence type="ECO:0000256" key="2">
    <source>
        <dbReference type="SAM" id="SignalP"/>
    </source>
</evidence>
<comment type="caution">
    <text evidence="3">The sequence shown here is derived from an EMBL/GenBank/DDBJ whole genome shotgun (WGS) entry which is preliminary data.</text>
</comment>
<protein>
    <submittedName>
        <fullName evidence="3">Glucose oxidase</fullName>
    </submittedName>
</protein>
<feature type="transmembrane region" description="Helical" evidence="1">
    <location>
        <begin position="45"/>
        <end position="62"/>
    </location>
</feature>
<keyword evidence="1" id="KW-0472">Membrane</keyword>
<dbReference type="Proteomes" id="UP000757232">
    <property type="component" value="Unassembled WGS sequence"/>
</dbReference>
<feature type="signal peptide" evidence="2">
    <location>
        <begin position="1"/>
        <end position="21"/>
    </location>
</feature>
<keyword evidence="2" id="KW-0732">Signal</keyword>
<dbReference type="AlphaFoldDB" id="A0A9Q5I0N8"/>